<accession>A0A6G0X3S9</accession>
<dbReference type="PANTHER" id="PTHR34153">
    <property type="entry name" value="SI:CH211-262H13.3-RELATED-RELATED"/>
    <property type="match status" value="1"/>
</dbReference>
<reference evidence="2 3" key="1">
    <citation type="submission" date="2019-08" db="EMBL/GenBank/DDBJ databases">
        <title>Whole genome of Aphis craccivora.</title>
        <authorList>
            <person name="Voronova N.V."/>
            <person name="Shulinski R.S."/>
            <person name="Bandarenka Y.V."/>
            <person name="Zhorov D.G."/>
            <person name="Warner D."/>
        </authorList>
    </citation>
    <scope>NUCLEOTIDE SEQUENCE [LARGE SCALE GENOMIC DNA]</scope>
    <source>
        <strain evidence="2">180601</strain>
        <tissue evidence="2">Whole Body</tissue>
    </source>
</reference>
<proteinExistence type="predicted"/>
<organism evidence="2 3">
    <name type="scientific">Aphis craccivora</name>
    <name type="common">Cowpea aphid</name>
    <dbReference type="NCBI Taxonomy" id="307492"/>
    <lineage>
        <taxon>Eukaryota</taxon>
        <taxon>Metazoa</taxon>
        <taxon>Ecdysozoa</taxon>
        <taxon>Arthropoda</taxon>
        <taxon>Hexapoda</taxon>
        <taxon>Insecta</taxon>
        <taxon>Pterygota</taxon>
        <taxon>Neoptera</taxon>
        <taxon>Paraneoptera</taxon>
        <taxon>Hemiptera</taxon>
        <taxon>Sternorrhyncha</taxon>
        <taxon>Aphidomorpha</taxon>
        <taxon>Aphidoidea</taxon>
        <taxon>Aphididae</taxon>
        <taxon>Aphidini</taxon>
        <taxon>Aphis</taxon>
        <taxon>Aphis</taxon>
    </lineage>
</organism>
<dbReference type="InterPro" id="IPR032071">
    <property type="entry name" value="DUF4806"/>
</dbReference>
<dbReference type="EMBL" id="VUJU01008186">
    <property type="protein sequence ID" value="KAF0734474.1"/>
    <property type="molecule type" value="Genomic_DNA"/>
</dbReference>
<gene>
    <name evidence="2" type="ORF">FWK35_00030990</name>
</gene>
<dbReference type="Proteomes" id="UP000478052">
    <property type="component" value="Unassembled WGS sequence"/>
</dbReference>
<dbReference type="Pfam" id="PF16064">
    <property type="entry name" value="DUF4806"/>
    <property type="match status" value="1"/>
</dbReference>
<dbReference type="OrthoDB" id="6750806at2759"/>
<dbReference type="AlphaFoldDB" id="A0A6G0X3S9"/>
<protein>
    <submittedName>
        <fullName evidence="2">DUF4806 domain-containing protein</fullName>
    </submittedName>
</protein>
<sequence>MIILIIQLITFCIDTQKLLKSLLRNMVYLQTDIKHISMMQTEILSKLDDCRSNNIKDSSYKTCSSNNEFLADDFNWPINDMQYLEVNEEKIIDKNIRNYLVNDLSNLGGNSVKSITKRILYKLFTDNLLSNFSLTGKKGKQKFCKLNLCSVIFDAVMHQKKGKNVDQNEMEERFKYHLAQAPFNVKRFNIKISENK</sequence>
<evidence type="ECO:0000259" key="1">
    <source>
        <dbReference type="Pfam" id="PF16064"/>
    </source>
</evidence>
<evidence type="ECO:0000313" key="3">
    <source>
        <dbReference type="Proteomes" id="UP000478052"/>
    </source>
</evidence>
<evidence type="ECO:0000313" key="2">
    <source>
        <dbReference type="EMBL" id="KAF0734474.1"/>
    </source>
</evidence>
<dbReference type="PANTHER" id="PTHR34153:SF2">
    <property type="entry name" value="SI:CH211-262H13.3-RELATED"/>
    <property type="match status" value="1"/>
</dbReference>
<feature type="domain" description="DUF4806" evidence="1">
    <location>
        <begin position="72"/>
        <end position="144"/>
    </location>
</feature>
<name>A0A6G0X3S9_APHCR</name>
<keyword evidence="3" id="KW-1185">Reference proteome</keyword>
<comment type="caution">
    <text evidence="2">The sequence shown here is derived from an EMBL/GenBank/DDBJ whole genome shotgun (WGS) entry which is preliminary data.</text>
</comment>